<reference evidence="1" key="1">
    <citation type="submission" date="2019-11" db="EMBL/GenBank/DDBJ databases">
        <authorList>
            <person name="Feng L."/>
        </authorList>
    </citation>
    <scope>NUCLEOTIDE SEQUENCE</scope>
    <source>
        <strain evidence="1">PclaraLFYP37</strain>
    </source>
</reference>
<accession>A0A6N3CRP6</accession>
<protein>
    <submittedName>
        <fullName evidence="1">Uncharacterized protein</fullName>
    </submittedName>
</protein>
<dbReference type="AlphaFoldDB" id="A0A6N3CRP6"/>
<name>A0A6N3CRP6_9BACT</name>
<sequence length="183" mass="21283">MSLFYDYQDSFRLSRVNVHSMWTYLYTLTSRNKKTYHTPPNPPHFALVFFCAKRFFNLRRMIFQSAANDFPFCTDLFRPLPEQNCNQVARQIVVCLAFFPYLCSHENENRRNDEETTPCHHLVMALHVDAGRFGLSPSPSCPYPLSGTGDGIHPSGQEYTCLYVGMYHAFPVDDTFVRLLFFP</sequence>
<organism evidence="1">
    <name type="scientific">Paraprevotella clara</name>
    <dbReference type="NCBI Taxonomy" id="454154"/>
    <lineage>
        <taxon>Bacteria</taxon>
        <taxon>Pseudomonadati</taxon>
        <taxon>Bacteroidota</taxon>
        <taxon>Bacteroidia</taxon>
        <taxon>Bacteroidales</taxon>
        <taxon>Prevotellaceae</taxon>
        <taxon>Paraprevotella</taxon>
    </lineage>
</organism>
<gene>
    <name evidence="1" type="ORF">PCLFYP37_02116</name>
</gene>
<evidence type="ECO:0000313" key="1">
    <source>
        <dbReference type="EMBL" id="VYU17758.1"/>
    </source>
</evidence>
<dbReference type="EMBL" id="CACRUT010000015">
    <property type="protein sequence ID" value="VYU17758.1"/>
    <property type="molecule type" value="Genomic_DNA"/>
</dbReference>
<proteinExistence type="predicted"/>